<evidence type="ECO:0000313" key="5">
    <source>
        <dbReference type="EMBL" id="CUS06651.1"/>
    </source>
</evidence>
<feature type="non-terminal residue" evidence="5">
    <location>
        <position position="1"/>
    </location>
</feature>
<dbReference type="InterPro" id="IPR017853">
    <property type="entry name" value="GH"/>
</dbReference>
<reference evidence="5" key="1">
    <citation type="submission" date="2015-10" db="EMBL/GenBank/DDBJ databases">
        <authorList>
            <person name="Regsiter A."/>
            <person name="william w."/>
        </authorList>
    </citation>
    <scope>NUCLEOTIDE SEQUENCE</scope>
    <source>
        <strain evidence="5">Montdore</strain>
    </source>
</reference>
<comment type="catalytic activity">
    <reaction evidence="1">
        <text>Hydrolysis of terminal, non-reducing alpha-D-galactose residues in alpha-D-galactosides, including galactose oligosaccharides, galactomannans and galactolipids.</text>
        <dbReference type="EC" id="3.2.1.22"/>
    </reaction>
</comment>
<evidence type="ECO:0000256" key="1">
    <source>
        <dbReference type="ARBA" id="ARBA00001255"/>
    </source>
</evidence>
<dbReference type="PANTHER" id="PTHR31268:SF32">
    <property type="entry name" value="GALACTINOL--SUCROSE GALACTOSYLTRANSFERASE 2-RELATED"/>
    <property type="match status" value="1"/>
</dbReference>
<proteinExistence type="inferred from homology"/>
<accession>A0A292PIW8</accession>
<dbReference type="SUPFAM" id="SSF51445">
    <property type="entry name" value="(Trans)glycosidases"/>
    <property type="match status" value="1"/>
</dbReference>
<dbReference type="InterPro" id="IPR008811">
    <property type="entry name" value="Glycosyl_hydrolases_36"/>
</dbReference>
<comment type="catalytic activity">
    <reaction evidence="4">
        <text>alpha-D-galactosyl-(1-&gt;3)-1D-myo-inositol + sucrose = raffinose + myo-inositol</text>
        <dbReference type="Rhea" id="RHEA:20161"/>
        <dbReference type="ChEBI" id="CHEBI:16634"/>
        <dbReference type="ChEBI" id="CHEBI:17268"/>
        <dbReference type="ChEBI" id="CHEBI:17505"/>
        <dbReference type="ChEBI" id="CHEBI:17992"/>
        <dbReference type="EC" id="2.4.1.82"/>
    </reaction>
</comment>
<name>A0A292PIW8_9PEZI</name>
<dbReference type="GO" id="GO:0004557">
    <property type="term" value="F:alpha-galactosidase activity"/>
    <property type="evidence" value="ECO:0007669"/>
    <property type="project" value="UniProtKB-EC"/>
</dbReference>
<gene>
    <name evidence="5" type="ORF">GSTUAT00009293001</name>
</gene>
<dbReference type="AlphaFoldDB" id="A0A292PIW8"/>
<dbReference type="PANTHER" id="PTHR31268">
    <property type="match status" value="1"/>
</dbReference>
<keyword evidence="3" id="KW-0119">Carbohydrate metabolism</keyword>
<dbReference type="InterPro" id="IPR013785">
    <property type="entry name" value="Aldolase_TIM"/>
</dbReference>
<evidence type="ECO:0000256" key="2">
    <source>
        <dbReference type="ARBA" id="ARBA00007240"/>
    </source>
</evidence>
<dbReference type="EMBL" id="LN892287">
    <property type="protein sequence ID" value="CUS06651.1"/>
    <property type="molecule type" value="Genomic_DNA"/>
</dbReference>
<evidence type="ECO:0000313" key="6">
    <source>
        <dbReference type="Proteomes" id="UP001412239"/>
    </source>
</evidence>
<dbReference type="GO" id="GO:0047274">
    <property type="term" value="F:galactinol-sucrose galactosyltransferase activity"/>
    <property type="evidence" value="ECO:0007669"/>
    <property type="project" value="UniProtKB-EC"/>
</dbReference>
<organism evidence="5 6">
    <name type="scientific">Tuber aestivum</name>
    <name type="common">summer truffle</name>
    <dbReference type="NCBI Taxonomy" id="59557"/>
    <lineage>
        <taxon>Eukaryota</taxon>
        <taxon>Fungi</taxon>
        <taxon>Dikarya</taxon>
        <taxon>Ascomycota</taxon>
        <taxon>Pezizomycotina</taxon>
        <taxon>Pezizomycetes</taxon>
        <taxon>Pezizales</taxon>
        <taxon>Tuberaceae</taxon>
        <taxon>Tuber</taxon>
    </lineage>
</organism>
<dbReference type="Proteomes" id="UP001412239">
    <property type="component" value="Unassembled WGS sequence"/>
</dbReference>
<feature type="non-terminal residue" evidence="5">
    <location>
        <position position="566"/>
    </location>
</feature>
<protein>
    <submittedName>
        <fullName evidence="5">Uncharacterized protein</fullName>
    </submittedName>
</protein>
<evidence type="ECO:0000256" key="3">
    <source>
        <dbReference type="ARBA" id="ARBA00023277"/>
    </source>
</evidence>
<dbReference type="Gene3D" id="3.20.20.70">
    <property type="entry name" value="Aldolase class I"/>
    <property type="match status" value="1"/>
</dbReference>
<comment type="similarity">
    <text evidence="2">Belongs to the glycosyl hydrolases 36 family.</text>
</comment>
<keyword evidence="6" id="KW-1185">Reference proteome</keyword>
<sequence length="566" mass="63738">LNALLYPALGTTTVYSHTKKDIDFLAVLEASRDPRHGETGWIVQLWYQEPGGVWQSADFSPANSLKSPILPTSIPPNITRTHYSLRLSYQNSHAIQFTLRLRSILEEHAPWIWCKEQTGLDDGRVIFLDPSAGLPKFECLFGGPDSNVIAKCAKSQVPGVGLFDVTAPALPITDSSSTTSLGIPVDLDRYYALVKLSSPWMGPRQGSSHFTIDLDGLLIGFLRSDGNHVVVLPVSGINDCTTYVCSEAGKVLLKTRNDAGNFQHHRAIVAIGWKYQEAVNAAFYRARELIRSLTPPSPIEHLVPTPSWHETWYDGLAYCTWNGLGRELSEERILSALQDLADNAIYVTSLIIDDNWQSLRDGSRWDRFEANSNFPRGLGHTTSEIRRRFKSVRHIAVWHSLFGYWDGIAPGGWIDANYKCINVKWRKGNDICVVDASDVARMYNDFYGFLSKNGIDSVKCDAQYGIDDFDDATVRRSLGPAYQEAFKMNSIKYFSRRVIYCMAHVPYIFFRALLPHDASPVLFRNSDDFFPDVPSSHVWHVFANSMNNIYSSNLNCLPDWDMFQSA</sequence>
<evidence type="ECO:0000256" key="4">
    <source>
        <dbReference type="ARBA" id="ARBA00049426"/>
    </source>
</evidence>
<dbReference type="Pfam" id="PF05691">
    <property type="entry name" value="Raffinose_syn"/>
    <property type="match status" value="1"/>
</dbReference>